<reference evidence="8 9" key="1">
    <citation type="journal article" date="2021" name="BMC Biol.">
        <title>Horizontally acquired antibacterial genes associated with adaptive radiation of ladybird beetles.</title>
        <authorList>
            <person name="Li H.S."/>
            <person name="Tang X.F."/>
            <person name="Huang Y.H."/>
            <person name="Xu Z.Y."/>
            <person name="Chen M.L."/>
            <person name="Du X.Y."/>
            <person name="Qiu B.Y."/>
            <person name="Chen P.T."/>
            <person name="Zhang W."/>
            <person name="Slipinski A."/>
            <person name="Escalona H.E."/>
            <person name="Waterhouse R.M."/>
            <person name="Zwick A."/>
            <person name="Pang H."/>
        </authorList>
    </citation>
    <scope>NUCLEOTIDE SEQUENCE [LARGE SCALE GENOMIC DNA]</scope>
    <source>
        <strain evidence="8">SYSU2018</strain>
    </source>
</reference>
<evidence type="ECO:0000259" key="7">
    <source>
        <dbReference type="Pfam" id="PF19038"/>
    </source>
</evidence>
<keyword evidence="3" id="KW-0963">Cytoplasm</keyword>
<feature type="domain" description="FUZ/MON1/HPS1 third Longin" evidence="7">
    <location>
        <begin position="288"/>
        <end position="420"/>
    </location>
</feature>
<organism evidence="8 9">
    <name type="scientific">Cryptolaemus montrouzieri</name>
    <dbReference type="NCBI Taxonomy" id="559131"/>
    <lineage>
        <taxon>Eukaryota</taxon>
        <taxon>Metazoa</taxon>
        <taxon>Ecdysozoa</taxon>
        <taxon>Arthropoda</taxon>
        <taxon>Hexapoda</taxon>
        <taxon>Insecta</taxon>
        <taxon>Pterygota</taxon>
        <taxon>Neoptera</taxon>
        <taxon>Endopterygota</taxon>
        <taxon>Coleoptera</taxon>
        <taxon>Polyphaga</taxon>
        <taxon>Cucujiformia</taxon>
        <taxon>Coccinelloidea</taxon>
        <taxon>Coccinellidae</taxon>
        <taxon>Scymninae</taxon>
        <taxon>Scymnini</taxon>
        <taxon>Cryptolaemus</taxon>
    </lineage>
</organism>
<evidence type="ECO:0008006" key="10">
    <source>
        <dbReference type="Google" id="ProtNLM"/>
    </source>
</evidence>
<dbReference type="PANTHER" id="PTHR13559:SF1">
    <property type="entry name" value="PROTEIN FUZZY HOMOLOG"/>
    <property type="match status" value="1"/>
</dbReference>
<dbReference type="InterPro" id="IPR043970">
    <property type="entry name" value="FUZ/MON1/HPS1_longin_3"/>
</dbReference>
<dbReference type="Pfam" id="PF19036">
    <property type="entry name" value="Fuz_longin_1"/>
    <property type="match status" value="1"/>
</dbReference>
<comment type="subcellular location">
    <subcellularLocation>
        <location evidence="1">Cytoplasm</location>
        <location evidence="1">Cytoskeleton</location>
    </subcellularLocation>
</comment>
<comment type="caution">
    <text evidence="8">The sequence shown here is derived from an EMBL/GenBank/DDBJ whole genome shotgun (WGS) entry which is preliminary data.</text>
</comment>
<dbReference type="Proteomes" id="UP001516400">
    <property type="component" value="Unassembled WGS sequence"/>
</dbReference>
<gene>
    <name evidence="8" type="ORF">HHI36_009968</name>
</gene>
<name>A0ABD2MHC8_9CUCU</name>
<evidence type="ECO:0000259" key="6">
    <source>
        <dbReference type="Pfam" id="PF19037"/>
    </source>
</evidence>
<evidence type="ECO:0000256" key="2">
    <source>
        <dbReference type="ARBA" id="ARBA00008550"/>
    </source>
</evidence>
<dbReference type="Pfam" id="PF19038">
    <property type="entry name" value="Fuz_longin_3"/>
    <property type="match status" value="1"/>
</dbReference>
<comment type="similarity">
    <text evidence="2">Belongs to the fuzzy family.</text>
</comment>
<sequence length="426" mass="48065">MVAYIFCVDSNSGLPIFSRKKGNVDNLPFSIKGSLNGAHMYGKSLKLQLLHSLTEDYCVSWKEFEDRVVLIGISSGCTQNVLNSLLNSIFYAMVLIIGIDEIRSQRNIDRLKRELKIGYPLMDRLLDSLDCGNVHNTHFSDIVGMSECILCPENHLIQILLESFIECIDSMYSCILIHGKIATATESWWSLDPEEIKLLSLLAVSENSTITKDIPIFLPFKSPSVAFRFVTCTLKPDIQICSLCGPTPSLIEIEHSAMQCFIFSSDILTSAVQTHPRNFPLLCQVDGGIIGLLLVNISAGKFMISKNPQQNTTKKLASSSHRLDILRTFYYQAVSFLVNDRNKHGNGNTTNKKIEKKNKNQKEHCNLDLNFGKETYWCSEYHKCHALISNDNILCVLYNSSIPTYSMRLITQKTLRALISDKQVCW</sequence>
<dbReference type="InterPro" id="IPR043972">
    <property type="entry name" value="FUZ/MON1/HPS1_longin_1"/>
</dbReference>
<protein>
    <recommendedName>
        <fullName evidence="10">Fuzzy</fullName>
    </recommendedName>
</protein>
<dbReference type="EMBL" id="JABFTP020000001">
    <property type="protein sequence ID" value="KAL3265768.1"/>
    <property type="molecule type" value="Genomic_DNA"/>
</dbReference>
<feature type="domain" description="FUZ/MON1/HPS1 second Longin" evidence="6">
    <location>
        <begin position="169"/>
        <end position="259"/>
    </location>
</feature>
<dbReference type="InterPro" id="IPR043971">
    <property type="entry name" value="FUZ/MON1/HPS1_longin_2"/>
</dbReference>
<dbReference type="AlphaFoldDB" id="A0ABD2MHC8"/>
<dbReference type="PANTHER" id="PTHR13559">
    <property type="entry name" value="INTRACELLULAR TRAFFIC PROTEIN-RELATED"/>
    <property type="match status" value="1"/>
</dbReference>
<proteinExistence type="inferred from homology"/>
<evidence type="ECO:0000313" key="8">
    <source>
        <dbReference type="EMBL" id="KAL3265768.1"/>
    </source>
</evidence>
<dbReference type="GO" id="GO:0005856">
    <property type="term" value="C:cytoskeleton"/>
    <property type="evidence" value="ECO:0007669"/>
    <property type="project" value="UniProtKB-SubCell"/>
</dbReference>
<evidence type="ECO:0000256" key="3">
    <source>
        <dbReference type="ARBA" id="ARBA00022490"/>
    </source>
</evidence>
<dbReference type="InterPro" id="IPR026069">
    <property type="entry name" value="Fuzzy"/>
</dbReference>
<keyword evidence="9" id="KW-1185">Reference proteome</keyword>
<accession>A0ABD2MHC8</accession>
<evidence type="ECO:0000259" key="5">
    <source>
        <dbReference type="Pfam" id="PF19036"/>
    </source>
</evidence>
<dbReference type="Pfam" id="PF19037">
    <property type="entry name" value="Fuz_longin_2"/>
    <property type="match status" value="1"/>
</dbReference>
<feature type="domain" description="FUZ/MON1/HPS1 first Longin" evidence="5">
    <location>
        <begin position="4"/>
        <end position="125"/>
    </location>
</feature>
<evidence type="ECO:0000256" key="1">
    <source>
        <dbReference type="ARBA" id="ARBA00004245"/>
    </source>
</evidence>
<evidence type="ECO:0000313" key="9">
    <source>
        <dbReference type="Proteomes" id="UP001516400"/>
    </source>
</evidence>
<keyword evidence="4" id="KW-0206">Cytoskeleton</keyword>
<evidence type="ECO:0000256" key="4">
    <source>
        <dbReference type="ARBA" id="ARBA00023212"/>
    </source>
</evidence>